<feature type="transmembrane region" description="Helical" evidence="5">
    <location>
        <begin position="30"/>
        <end position="47"/>
    </location>
</feature>
<organism evidence="7 8">
    <name type="scientific">Nitrincola tibetensis</name>
    <dbReference type="NCBI Taxonomy" id="2219697"/>
    <lineage>
        <taxon>Bacteria</taxon>
        <taxon>Pseudomonadati</taxon>
        <taxon>Pseudomonadota</taxon>
        <taxon>Gammaproteobacteria</taxon>
        <taxon>Oceanospirillales</taxon>
        <taxon>Oceanospirillaceae</taxon>
        <taxon>Nitrincola</taxon>
    </lineage>
</organism>
<feature type="transmembrane region" description="Helical" evidence="5">
    <location>
        <begin position="413"/>
        <end position="440"/>
    </location>
</feature>
<dbReference type="Gene3D" id="3.30.750.24">
    <property type="entry name" value="STAS domain"/>
    <property type="match status" value="1"/>
</dbReference>
<feature type="transmembrane region" description="Helical" evidence="5">
    <location>
        <begin position="182"/>
        <end position="206"/>
    </location>
</feature>
<keyword evidence="3 5" id="KW-1133">Transmembrane helix</keyword>
<comment type="caution">
    <text evidence="7">The sequence shown here is derived from an EMBL/GenBank/DDBJ whole genome shotgun (WGS) entry which is preliminary data.</text>
</comment>
<dbReference type="Proteomes" id="UP000250744">
    <property type="component" value="Unassembled WGS sequence"/>
</dbReference>
<feature type="domain" description="STAS" evidence="6">
    <location>
        <begin position="464"/>
        <end position="577"/>
    </location>
</feature>
<dbReference type="InterPro" id="IPR002645">
    <property type="entry name" value="STAS_dom"/>
</dbReference>
<evidence type="ECO:0000256" key="5">
    <source>
        <dbReference type="SAM" id="Phobius"/>
    </source>
</evidence>
<dbReference type="InterPro" id="IPR001902">
    <property type="entry name" value="SLC26A/SulP_fam"/>
</dbReference>
<reference evidence="7 8" key="1">
    <citation type="submission" date="2018-06" db="EMBL/GenBank/DDBJ databases">
        <title>Nitrincola tibetense sp. nov., isolated from Lake XuguoCo on Tibetan Plateau.</title>
        <authorList>
            <person name="Xing P."/>
        </authorList>
    </citation>
    <scope>NUCLEOTIDE SEQUENCE [LARGE SCALE GENOMIC DNA]</scope>
    <source>
        <strain evidence="8">xg18</strain>
    </source>
</reference>
<feature type="transmembrane region" description="Helical" evidence="5">
    <location>
        <begin position="350"/>
        <end position="369"/>
    </location>
</feature>
<dbReference type="GO" id="GO:0055085">
    <property type="term" value="P:transmembrane transport"/>
    <property type="evidence" value="ECO:0007669"/>
    <property type="project" value="InterPro"/>
</dbReference>
<name>A0A364NMH5_9GAMM</name>
<feature type="transmembrane region" description="Helical" evidence="5">
    <location>
        <begin position="85"/>
        <end position="105"/>
    </location>
</feature>
<evidence type="ECO:0000313" key="7">
    <source>
        <dbReference type="EMBL" id="RAU18190.1"/>
    </source>
</evidence>
<dbReference type="RefSeq" id="WP_112158833.1">
    <property type="nucleotide sequence ID" value="NZ_QKRX01000005.1"/>
</dbReference>
<feature type="transmembrane region" description="Helical" evidence="5">
    <location>
        <begin position="269"/>
        <end position="295"/>
    </location>
</feature>
<gene>
    <name evidence="7" type="ORF">DN062_08090</name>
</gene>
<comment type="subcellular location">
    <subcellularLocation>
        <location evidence="1">Membrane</location>
        <topology evidence="1">Multi-pass membrane protein</topology>
    </subcellularLocation>
</comment>
<feature type="transmembrane region" description="Helical" evidence="5">
    <location>
        <begin position="53"/>
        <end position="78"/>
    </location>
</feature>
<dbReference type="GO" id="GO:0016020">
    <property type="term" value="C:membrane"/>
    <property type="evidence" value="ECO:0007669"/>
    <property type="project" value="UniProtKB-SubCell"/>
</dbReference>
<dbReference type="InterPro" id="IPR011547">
    <property type="entry name" value="SLC26A/SulP_dom"/>
</dbReference>
<dbReference type="AlphaFoldDB" id="A0A364NMH5"/>
<evidence type="ECO:0000256" key="1">
    <source>
        <dbReference type="ARBA" id="ARBA00004141"/>
    </source>
</evidence>
<dbReference type="SUPFAM" id="SSF52091">
    <property type="entry name" value="SpoIIaa-like"/>
    <property type="match status" value="1"/>
</dbReference>
<evidence type="ECO:0000256" key="2">
    <source>
        <dbReference type="ARBA" id="ARBA00022692"/>
    </source>
</evidence>
<evidence type="ECO:0000256" key="3">
    <source>
        <dbReference type="ARBA" id="ARBA00022989"/>
    </source>
</evidence>
<feature type="transmembrane region" description="Helical" evidence="5">
    <location>
        <begin position="374"/>
        <end position="393"/>
    </location>
</feature>
<dbReference type="NCBIfam" id="TIGR00815">
    <property type="entry name" value="sulP"/>
    <property type="match status" value="1"/>
</dbReference>
<dbReference type="PROSITE" id="PS50801">
    <property type="entry name" value="STAS"/>
    <property type="match status" value="1"/>
</dbReference>
<feature type="transmembrane region" description="Helical" evidence="5">
    <location>
        <begin position="227"/>
        <end position="249"/>
    </location>
</feature>
<sequence>MLKQKTSHPKGNALYSGVWGLIRAGGYQRALFVQDLSAALVVTLMLIPQSLAYALLAGLPLQVGLYASVLPLLAYALFGTSSSLSVGPMAIIALLIAITLEPLAVRGSDEYVALAMLLALLSGVCLVLMGVLRMGFLANFLSHPVMAAFITASAILISLGQLKGITGIAVEGSTAWQQVNSIFQSVHSLHLPTLALGVGSLVFLLLMRRFLLPLLAPLGLSARGVLLLSRMTPLMAILVTTGIVFALGLHEQGVSIVGALPQGLPQLQLPQISLAHIQMLIPGAILISLIGFAESIAIARSLGAMRRQRVNSNRELLGLGAANVVAGFSGGMPVTGGLSRSVVNFDAGSVTPLSGVMTAACIALILLYFTGVLYYLPHAVLSAIIIVAVLGLANWQECRHLWNYSRGDGLSWIVTFIGVLLFGVEVGLMAGVIASLASWLGRSSNPHMVEVGRVPGTEHFRNTQRYDVERSERILTLRIDESLMFANAQEVENYLLNMLAQRTDVEHLVLMGSGINHIDASALDMLERVNELLLEQGVQLHLSEIKGPVLDRLQQTQFLQHLSGQIFLTQHQAIQTLDQLDKRVD</sequence>
<dbReference type="InterPro" id="IPR036513">
    <property type="entry name" value="STAS_dom_sf"/>
</dbReference>
<dbReference type="PANTHER" id="PTHR11814">
    <property type="entry name" value="SULFATE TRANSPORTER"/>
    <property type="match status" value="1"/>
</dbReference>
<feature type="transmembrane region" description="Helical" evidence="5">
    <location>
        <begin position="111"/>
        <end position="132"/>
    </location>
</feature>
<evidence type="ECO:0000259" key="6">
    <source>
        <dbReference type="PROSITE" id="PS50801"/>
    </source>
</evidence>
<evidence type="ECO:0000313" key="8">
    <source>
        <dbReference type="Proteomes" id="UP000250744"/>
    </source>
</evidence>
<keyword evidence="8" id="KW-1185">Reference proteome</keyword>
<evidence type="ECO:0000256" key="4">
    <source>
        <dbReference type="ARBA" id="ARBA00023136"/>
    </source>
</evidence>
<feature type="transmembrane region" description="Helical" evidence="5">
    <location>
        <begin position="316"/>
        <end position="338"/>
    </location>
</feature>
<dbReference type="CDD" id="cd07042">
    <property type="entry name" value="STAS_SulP_like_sulfate_transporter"/>
    <property type="match status" value="1"/>
</dbReference>
<dbReference type="Pfam" id="PF01740">
    <property type="entry name" value="STAS"/>
    <property type="match status" value="1"/>
</dbReference>
<keyword evidence="2 5" id="KW-0812">Transmembrane</keyword>
<proteinExistence type="predicted"/>
<dbReference type="OrthoDB" id="9769739at2"/>
<protein>
    <submittedName>
        <fullName evidence="7">Sodium-independent anion transporter</fullName>
    </submittedName>
</protein>
<accession>A0A364NMH5</accession>
<dbReference type="EMBL" id="QKRX01000005">
    <property type="protein sequence ID" value="RAU18190.1"/>
    <property type="molecule type" value="Genomic_DNA"/>
</dbReference>
<dbReference type="Pfam" id="PF00916">
    <property type="entry name" value="Sulfate_transp"/>
    <property type="match status" value="1"/>
</dbReference>
<keyword evidence="4 5" id="KW-0472">Membrane</keyword>
<feature type="transmembrane region" description="Helical" evidence="5">
    <location>
        <begin position="144"/>
        <end position="162"/>
    </location>
</feature>